<name>A0A0S4QSA3_9ACTN</name>
<comment type="similarity">
    <text evidence="1 4">Belongs to the enoyl-CoA hydratase/isomerase family.</text>
</comment>
<organism evidence="5 6">
    <name type="scientific">Parafrankia irregularis</name>
    <dbReference type="NCBI Taxonomy" id="795642"/>
    <lineage>
        <taxon>Bacteria</taxon>
        <taxon>Bacillati</taxon>
        <taxon>Actinomycetota</taxon>
        <taxon>Actinomycetes</taxon>
        <taxon>Frankiales</taxon>
        <taxon>Frankiaceae</taxon>
        <taxon>Parafrankia</taxon>
    </lineage>
</organism>
<accession>A0A0S4QSA3</accession>
<evidence type="ECO:0000256" key="1">
    <source>
        <dbReference type="ARBA" id="ARBA00005254"/>
    </source>
</evidence>
<dbReference type="PANTHER" id="PTHR11941:SF169">
    <property type="entry name" value="(7AS)-7A-METHYL-1,5-DIOXO-2,3,5,6,7,7A-HEXAHYDRO-1H-INDENE-CARBOXYL-COA HYDROLASE"/>
    <property type="match status" value="1"/>
</dbReference>
<dbReference type="Pfam" id="PF00378">
    <property type="entry name" value="ECH_1"/>
    <property type="match status" value="1"/>
</dbReference>
<dbReference type="EMBL" id="FAOZ01000016">
    <property type="protein sequence ID" value="CUU57999.1"/>
    <property type="molecule type" value="Genomic_DNA"/>
</dbReference>
<dbReference type="PANTHER" id="PTHR11941">
    <property type="entry name" value="ENOYL-COA HYDRATASE-RELATED"/>
    <property type="match status" value="1"/>
</dbReference>
<dbReference type="GO" id="GO:0016829">
    <property type="term" value="F:lyase activity"/>
    <property type="evidence" value="ECO:0007669"/>
    <property type="project" value="UniProtKB-KW"/>
</dbReference>
<evidence type="ECO:0000256" key="2">
    <source>
        <dbReference type="ARBA" id="ARBA00023098"/>
    </source>
</evidence>
<keyword evidence="3" id="KW-0456">Lyase</keyword>
<evidence type="ECO:0000256" key="3">
    <source>
        <dbReference type="ARBA" id="ARBA00023239"/>
    </source>
</evidence>
<dbReference type="GO" id="GO:0006635">
    <property type="term" value="P:fatty acid beta-oxidation"/>
    <property type="evidence" value="ECO:0007669"/>
    <property type="project" value="TreeGrafter"/>
</dbReference>
<dbReference type="Gene3D" id="3.90.226.10">
    <property type="entry name" value="2-enoyl-CoA Hydratase, Chain A, domain 1"/>
    <property type="match status" value="1"/>
</dbReference>
<dbReference type="CDD" id="cd06558">
    <property type="entry name" value="crotonase-like"/>
    <property type="match status" value="1"/>
</dbReference>
<protein>
    <submittedName>
        <fullName evidence="5">Enoyl-CoA hydratase</fullName>
    </submittedName>
</protein>
<gene>
    <name evidence="5" type="ORF">Ga0074812_11627</name>
</gene>
<sequence>MIDVEIHAGSESSADAESPAGTGHKIAIVRIDRPDRRNALDIDHCQGLRDGVGQAVDAGARAIVLTGVGTSFCAGADLDQVYGEAFTEALYAALHAITDAAVPVIAAVNGPAIGAGLQLALAADLRVAAERASFAIPTARLGLAVDPWTLSRLAALAGGGTARAVVIGCETVAAQRAIDLGLVQRSGELDVAVAWAQELAGLAPLTLAYSKRAFNEAVDAAARPSAAVTAAYEACWASDDAQEGRRARAEKRPPIFQGK</sequence>
<dbReference type="InterPro" id="IPR029045">
    <property type="entry name" value="ClpP/crotonase-like_dom_sf"/>
</dbReference>
<evidence type="ECO:0000256" key="4">
    <source>
        <dbReference type="RuleBase" id="RU003707"/>
    </source>
</evidence>
<dbReference type="InterPro" id="IPR018376">
    <property type="entry name" value="Enoyl-CoA_hyd/isom_CS"/>
</dbReference>
<dbReference type="Proteomes" id="UP000198802">
    <property type="component" value="Unassembled WGS sequence"/>
</dbReference>
<evidence type="ECO:0000313" key="6">
    <source>
        <dbReference type="Proteomes" id="UP000198802"/>
    </source>
</evidence>
<keyword evidence="2" id="KW-0443">Lipid metabolism</keyword>
<reference evidence="6" key="1">
    <citation type="submission" date="2015-11" db="EMBL/GenBank/DDBJ databases">
        <authorList>
            <person name="Varghese N."/>
        </authorList>
    </citation>
    <scope>NUCLEOTIDE SEQUENCE [LARGE SCALE GENOMIC DNA]</scope>
    <source>
        <strain evidence="6">DSM 45899</strain>
    </source>
</reference>
<dbReference type="InterPro" id="IPR001753">
    <property type="entry name" value="Enoyl-CoA_hydra/iso"/>
</dbReference>
<proteinExistence type="inferred from homology"/>
<dbReference type="AlphaFoldDB" id="A0A0S4QSA3"/>
<keyword evidence="6" id="KW-1185">Reference proteome</keyword>
<dbReference type="SUPFAM" id="SSF52096">
    <property type="entry name" value="ClpP/crotonase"/>
    <property type="match status" value="1"/>
</dbReference>
<dbReference type="NCBIfam" id="NF005891">
    <property type="entry name" value="PRK07854.1"/>
    <property type="match status" value="1"/>
</dbReference>
<dbReference type="PROSITE" id="PS00166">
    <property type="entry name" value="ENOYL_COA_HYDRATASE"/>
    <property type="match status" value="1"/>
</dbReference>
<evidence type="ECO:0000313" key="5">
    <source>
        <dbReference type="EMBL" id="CUU57999.1"/>
    </source>
</evidence>
<dbReference type="RefSeq" id="WP_091280378.1">
    <property type="nucleotide sequence ID" value="NZ_FAOZ01000016.1"/>
</dbReference>